<evidence type="ECO:0000256" key="1">
    <source>
        <dbReference type="ARBA" id="ARBA00004123"/>
    </source>
</evidence>
<keyword evidence="6" id="KW-1185">Reference proteome</keyword>
<dbReference type="PROSITE" id="PS51294">
    <property type="entry name" value="HTH_MYB"/>
    <property type="match status" value="2"/>
</dbReference>
<dbReference type="Pfam" id="PF13921">
    <property type="entry name" value="Myb_DNA-bind_6"/>
    <property type="match status" value="1"/>
</dbReference>
<dbReference type="PANTHER" id="PTHR45614">
    <property type="entry name" value="MYB PROTEIN-RELATED"/>
    <property type="match status" value="1"/>
</dbReference>
<dbReference type="InterPro" id="IPR017930">
    <property type="entry name" value="Myb_dom"/>
</dbReference>
<dbReference type="InterPro" id="IPR001005">
    <property type="entry name" value="SANT/Myb"/>
</dbReference>
<dbReference type="Gene3D" id="1.10.10.60">
    <property type="entry name" value="Homeodomain-like"/>
    <property type="match status" value="2"/>
</dbReference>
<dbReference type="PROSITE" id="PS50090">
    <property type="entry name" value="MYB_LIKE"/>
    <property type="match status" value="2"/>
</dbReference>
<sequence length="286" mass="32167">MENGRGSSTDIGKSCHRGHWRPAEDEKLQQLVDQYGPRNWNFIAEHLHGRSGKSCRLRWYNQLDPNINKKPFTEEEERRLLQAHQIQGNQWALIAGLFPGRTDNAVKNQYHVVMARRKRERLSSVYGKRIFHLLLASLDHSKLGFQASSNFDNFPICSSSSPSCNLSASTITNELLSFNFFDEKRKDYINSSSSSSYTKEGLLHSFNGSTYIGYQSLCGSPQISKSKKAASNDNPSALVSYGEGGYASKSPTLQKLPTITYQQEQGDGALKRKDVSFIDFLRVGIS</sequence>
<gene>
    <name evidence="5" type="ORF">P3X46_018315</name>
</gene>
<feature type="domain" description="HTH myb-type" evidence="4">
    <location>
        <begin position="12"/>
        <end position="67"/>
    </location>
</feature>
<dbReference type="PANTHER" id="PTHR45614:SF100">
    <property type="entry name" value="MYB TRANSCRIPTION FACTOR"/>
    <property type="match status" value="1"/>
</dbReference>
<feature type="domain" description="Myb-like" evidence="3">
    <location>
        <begin position="17"/>
        <end position="63"/>
    </location>
</feature>
<protein>
    <submittedName>
        <fullName evidence="5">Uncharacterized protein</fullName>
    </submittedName>
</protein>
<name>A0ABQ9LSC5_HEVBR</name>
<evidence type="ECO:0000313" key="5">
    <source>
        <dbReference type="EMBL" id="KAJ9170188.1"/>
    </source>
</evidence>
<accession>A0ABQ9LSC5</accession>
<dbReference type="EMBL" id="JARPOI010000010">
    <property type="protein sequence ID" value="KAJ9170188.1"/>
    <property type="molecule type" value="Genomic_DNA"/>
</dbReference>
<evidence type="ECO:0000259" key="4">
    <source>
        <dbReference type="PROSITE" id="PS51294"/>
    </source>
</evidence>
<feature type="domain" description="HTH myb-type" evidence="4">
    <location>
        <begin position="68"/>
        <end position="118"/>
    </location>
</feature>
<dbReference type="InterPro" id="IPR050560">
    <property type="entry name" value="MYB_TF"/>
</dbReference>
<feature type="domain" description="Myb-like" evidence="3">
    <location>
        <begin position="64"/>
        <end position="114"/>
    </location>
</feature>
<organism evidence="5 6">
    <name type="scientific">Hevea brasiliensis</name>
    <name type="common">Para rubber tree</name>
    <name type="synonym">Siphonia brasiliensis</name>
    <dbReference type="NCBI Taxonomy" id="3981"/>
    <lineage>
        <taxon>Eukaryota</taxon>
        <taxon>Viridiplantae</taxon>
        <taxon>Streptophyta</taxon>
        <taxon>Embryophyta</taxon>
        <taxon>Tracheophyta</taxon>
        <taxon>Spermatophyta</taxon>
        <taxon>Magnoliopsida</taxon>
        <taxon>eudicotyledons</taxon>
        <taxon>Gunneridae</taxon>
        <taxon>Pentapetalae</taxon>
        <taxon>rosids</taxon>
        <taxon>fabids</taxon>
        <taxon>Malpighiales</taxon>
        <taxon>Euphorbiaceae</taxon>
        <taxon>Crotonoideae</taxon>
        <taxon>Micrandreae</taxon>
        <taxon>Hevea</taxon>
    </lineage>
</organism>
<evidence type="ECO:0000256" key="2">
    <source>
        <dbReference type="ARBA" id="ARBA00023242"/>
    </source>
</evidence>
<evidence type="ECO:0000313" key="6">
    <source>
        <dbReference type="Proteomes" id="UP001174677"/>
    </source>
</evidence>
<dbReference type="SMART" id="SM00717">
    <property type="entry name" value="SANT"/>
    <property type="match status" value="2"/>
</dbReference>
<comment type="caution">
    <text evidence="5">The sequence shown here is derived from an EMBL/GenBank/DDBJ whole genome shotgun (WGS) entry which is preliminary data.</text>
</comment>
<keyword evidence="2" id="KW-0539">Nucleus</keyword>
<comment type="subcellular location">
    <subcellularLocation>
        <location evidence="1">Nucleus</location>
    </subcellularLocation>
</comment>
<dbReference type="InterPro" id="IPR009057">
    <property type="entry name" value="Homeodomain-like_sf"/>
</dbReference>
<reference evidence="5 6" key="1">
    <citation type="journal article" date="2023" name="Plant Biotechnol. J.">
        <title>Chromosome-level wild Hevea brasiliensis genome provides new tools for genomic-assisted breeding and valuable loci to elevate rubber yield.</title>
        <authorList>
            <person name="Cheng H."/>
            <person name="Song X."/>
            <person name="Hu Y."/>
            <person name="Wu T."/>
            <person name="Yang Q."/>
            <person name="An Z."/>
            <person name="Feng S."/>
            <person name="Deng Z."/>
            <person name="Wu W."/>
            <person name="Zeng X."/>
            <person name="Tu M."/>
            <person name="Wang X."/>
            <person name="Huang H."/>
        </authorList>
    </citation>
    <scope>NUCLEOTIDE SEQUENCE [LARGE SCALE GENOMIC DNA]</scope>
    <source>
        <strain evidence="5">MT/VB/25A 57/8</strain>
    </source>
</reference>
<dbReference type="Proteomes" id="UP001174677">
    <property type="component" value="Chromosome 10"/>
</dbReference>
<dbReference type="CDD" id="cd00167">
    <property type="entry name" value="SANT"/>
    <property type="match status" value="2"/>
</dbReference>
<evidence type="ECO:0000259" key="3">
    <source>
        <dbReference type="PROSITE" id="PS50090"/>
    </source>
</evidence>
<dbReference type="SUPFAM" id="SSF46689">
    <property type="entry name" value="Homeodomain-like"/>
    <property type="match status" value="1"/>
</dbReference>
<proteinExistence type="predicted"/>